<dbReference type="EMBL" id="PKSG01000360">
    <property type="protein sequence ID" value="POR36123.1"/>
    <property type="molecule type" value="Genomic_DNA"/>
</dbReference>
<dbReference type="SMART" id="SM00829">
    <property type="entry name" value="PKS_ER"/>
    <property type="match status" value="1"/>
</dbReference>
<dbReference type="Proteomes" id="UP000237481">
    <property type="component" value="Unassembled WGS sequence"/>
</dbReference>
<evidence type="ECO:0000313" key="3">
    <source>
        <dbReference type="EMBL" id="POR36123.1"/>
    </source>
</evidence>
<sequence length="368" mass="39831">MAQIPKTMRSLVAPQRCTPARYEVRDMPTPTMTMPTHVLLRVHAASVTPGELRATASMLGKLIGNEYPFKIGIEGAGVVVAVGSEVESLKVGDEAYGLYMDKPAFRFPEPPGFVSEYALAEERFLLRKPPTISFEEAAGVAGSVTTALQTIRRGLQLGGLESLEGKTVFVPGGLGGTGSVAIQVAKNVFGASKIISTVSTAKVPLVEQYLPGMVDQVIDYRTQNIHDLVPRGSVDFMYNTLWSTMDEGIPLLNPTTGILMSIASVPSKAVAREIAGADRFPWWLGVVLDLCQLWYRWKLRGTSIRYEFLSGGVQIREDLERAGEMVALGKVRPVVRSADLGDIEAVRAGCEETRTGKGGTGMFVIRLV</sequence>
<evidence type="ECO:0000259" key="2">
    <source>
        <dbReference type="SMART" id="SM00829"/>
    </source>
</evidence>
<dbReference type="SUPFAM" id="SSF51735">
    <property type="entry name" value="NAD(P)-binding Rossmann-fold domains"/>
    <property type="match status" value="1"/>
</dbReference>
<dbReference type="SUPFAM" id="SSF50129">
    <property type="entry name" value="GroES-like"/>
    <property type="match status" value="1"/>
</dbReference>
<gene>
    <name evidence="3" type="ORF">TPAR_03686</name>
</gene>
<dbReference type="Gene3D" id="3.40.50.720">
    <property type="entry name" value="NAD(P)-binding Rossmann-like Domain"/>
    <property type="match status" value="1"/>
</dbReference>
<dbReference type="AlphaFoldDB" id="A0A2S4L112"/>
<evidence type="ECO:0000256" key="1">
    <source>
        <dbReference type="ARBA" id="ARBA00023002"/>
    </source>
</evidence>
<dbReference type="STRING" id="94208.A0A2S4L112"/>
<dbReference type="GO" id="GO:0016628">
    <property type="term" value="F:oxidoreductase activity, acting on the CH-CH group of donors, NAD or NADP as acceptor"/>
    <property type="evidence" value="ECO:0007669"/>
    <property type="project" value="InterPro"/>
</dbReference>
<dbReference type="PANTHER" id="PTHR44573:SF1">
    <property type="entry name" value="NADPH-DEPENDENT ALKENAL_ONE OXIDOREDUCTASE, CHLOROPLASTIC"/>
    <property type="match status" value="1"/>
</dbReference>
<organism evidence="3 4">
    <name type="scientific">Tolypocladium paradoxum</name>
    <dbReference type="NCBI Taxonomy" id="94208"/>
    <lineage>
        <taxon>Eukaryota</taxon>
        <taxon>Fungi</taxon>
        <taxon>Dikarya</taxon>
        <taxon>Ascomycota</taxon>
        <taxon>Pezizomycotina</taxon>
        <taxon>Sordariomycetes</taxon>
        <taxon>Hypocreomycetidae</taxon>
        <taxon>Hypocreales</taxon>
        <taxon>Ophiocordycipitaceae</taxon>
        <taxon>Tolypocladium</taxon>
    </lineage>
</organism>
<reference evidence="3 4" key="1">
    <citation type="submission" date="2018-01" db="EMBL/GenBank/DDBJ databases">
        <title>Harnessing the power of phylogenomics to disentangle the directionality and signatures of interkingdom host jumping in the parasitic fungal genus Tolypocladium.</title>
        <authorList>
            <person name="Quandt C.A."/>
            <person name="Patterson W."/>
            <person name="Spatafora J.W."/>
        </authorList>
    </citation>
    <scope>NUCLEOTIDE SEQUENCE [LARGE SCALE GENOMIC DNA]</scope>
    <source>
        <strain evidence="3 4">NRBC 100945</strain>
    </source>
</reference>
<dbReference type="InterPro" id="IPR044626">
    <property type="entry name" value="AOR-like"/>
</dbReference>
<dbReference type="InterPro" id="IPR020843">
    <property type="entry name" value="ER"/>
</dbReference>
<dbReference type="Gene3D" id="3.90.180.10">
    <property type="entry name" value="Medium-chain alcohol dehydrogenases, catalytic domain"/>
    <property type="match status" value="1"/>
</dbReference>
<keyword evidence="1" id="KW-0560">Oxidoreductase</keyword>
<dbReference type="Pfam" id="PF13602">
    <property type="entry name" value="ADH_zinc_N_2"/>
    <property type="match status" value="1"/>
</dbReference>
<name>A0A2S4L112_9HYPO</name>
<dbReference type="Pfam" id="PF08240">
    <property type="entry name" value="ADH_N"/>
    <property type="match status" value="1"/>
</dbReference>
<dbReference type="OrthoDB" id="191139at2759"/>
<dbReference type="InterPro" id="IPR036291">
    <property type="entry name" value="NAD(P)-bd_dom_sf"/>
</dbReference>
<protein>
    <submittedName>
        <fullName evidence="3">Quinone oxidoreductase-like protein, chloroplastic</fullName>
    </submittedName>
</protein>
<proteinExistence type="predicted"/>
<keyword evidence="4" id="KW-1185">Reference proteome</keyword>
<feature type="domain" description="Enoyl reductase (ER)" evidence="2">
    <location>
        <begin position="6"/>
        <end position="365"/>
    </location>
</feature>
<dbReference type="CDD" id="cd05289">
    <property type="entry name" value="MDR_like_2"/>
    <property type="match status" value="1"/>
</dbReference>
<dbReference type="InterPro" id="IPR011032">
    <property type="entry name" value="GroES-like_sf"/>
</dbReference>
<dbReference type="InterPro" id="IPR013154">
    <property type="entry name" value="ADH-like_N"/>
</dbReference>
<evidence type="ECO:0000313" key="4">
    <source>
        <dbReference type="Proteomes" id="UP000237481"/>
    </source>
</evidence>
<accession>A0A2S4L112</accession>
<dbReference type="PANTHER" id="PTHR44573">
    <property type="entry name" value="NADPH-DEPENDENT ALKENAL/ONE OXIDOREDUCTASE, CHLOROPLASTIC"/>
    <property type="match status" value="1"/>
</dbReference>
<comment type="caution">
    <text evidence="3">The sequence shown here is derived from an EMBL/GenBank/DDBJ whole genome shotgun (WGS) entry which is preliminary data.</text>
</comment>